<dbReference type="Gene3D" id="3.40.50.850">
    <property type="entry name" value="Isochorismatase-like"/>
    <property type="match status" value="1"/>
</dbReference>
<dbReference type="OrthoDB" id="9796485at2"/>
<evidence type="ECO:0000256" key="6">
    <source>
        <dbReference type="ARBA" id="ARBA00039017"/>
    </source>
</evidence>
<dbReference type="InterPro" id="IPR036380">
    <property type="entry name" value="Isochorismatase-like_sf"/>
</dbReference>
<protein>
    <recommendedName>
        <fullName evidence="8">Nicotinamidase</fullName>
        <ecNumber evidence="6">3.5.1.19</ecNumber>
    </recommendedName>
    <alternativeName>
        <fullName evidence="7">Nicotinamide deamidase</fullName>
    </alternativeName>
</protein>
<evidence type="ECO:0000256" key="7">
    <source>
        <dbReference type="ARBA" id="ARBA00043224"/>
    </source>
</evidence>
<dbReference type="InterPro" id="IPR000868">
    <property type="entry name" value="Isochorismatase-like_dom"/>
</dbReference>
<evidence type="ECO:0000256" key="2">
    <source>
        <dbReference type="ARBA" id="ARBA00022642"/>
    </source>
</evidence>
<evidence type="ECO:0000259" key="9">
    <source>
        <dbReference type="Pfam" id="PF00857"/>
    </source>
</evidence>
<evidence type="ECO:0000256" key="3">
    <source>
        <dbReference type="ARBA" id="ARBA00022723"/>
    </source>
</evidence>
<proteinExistence type="inferred from homology"/>
<dbReference type="PANTHER" id="PTHR11080:SF2">
    <property type="entry name" value="LD05707P"/>
    <property type="match status" value="1"/>
</dbReference>
<evidence type="ECO:0000313" key="11">
    <source>
        <dbReference type="Proteomes" id="UP000264702"/>
    </source>
</evidence>
<organism evidence="10 11">
    <name type="scientific">Paracidobacterium acidisoli</name>
    <dbReference type="NCBI Taxonomy" id="2303751"/>
    <lineage>
        <taxon>Bacteria</taxon>
        <taxon>Pseudomonadati</taxon>
        <taxon>Acidobacteriota</taxon>
        <taxon>Terriglobia</taxon>
        <taxon>Terriglobales</taxon>
        <taxon>Acidobacteriaceae</taxon>
        <taxon>Paracidobacterium</taxon>
    </lineage>
</organism>
<keyword evidence="2" id="KW-0662">Pyridine nucleotide biosynthesis</keyword>
<keyword evidence="4 10" id="KW-0378">Hydrolase</keyword>
<dbReference type="InterPro" id="IPR052347">
    <property type="entry name" value="Isochorismatase_Nicotinamidase"/>
</dbReference>
<gene>
    <name evidence="10" type="ORF">D0Y96_03940</name>
</gene>
<dbReference type="GO" id="GO:0008936">
    <property type="term" value="F:nicotinamidase activity"/>
    <property type="evidence" value="ECO:0007669"/>
    <property type="project" value="UniProtKB-EC"/>
</dbReference>
<evidence type="ECO:0000256" key="1">
    <source>
        <dbReference type="ARBA" id="ARBA00006336"/>
    </source>
</evidence>
<dbReference type="PANTHER" id="PTHR11080">
    <property type="entry name" value="PYRAZINAMIDASE/NICOTINAMIDASE"/>
    <property type="match status" value="1"/>
</dbReference>
<dbReference type="Pfam" id="PF00857">
    <property type="entry name" value="Isochorismatase"/>
    <property type="match status" value="1"/>
</dbReference>
<dbReference type="FunFam" id="3.40.50.850:FF:000006">
    <property type="entry name" value="Bifunctional pyrazinamidase/nicotinamidase"/>
    <property type="match status" value="1"/>
</dbReference>
<name>A0A372ISK9_9BACT</name>
<evidence type="ECO:0000256" key="5">
    <source>
        <dbReference type="ARBA" id="ARBA00037900"/>
    </source>
</evidence>
<sequence length="219" mass="24125">MKTFDGSHNRIQLTDQDVLLVVDVQNDFCPGGRLPVPHGDHVIEVIHRLAVRFAHIILTQDWHPPGHISFASSHPGKQPFESIQTGHSVQVLWPDHCVQGTSGADFPSTLHLPQAELILRKGFRPEIDSYSTFFENDHTTSTGLASYLRDRGFARVFCAGLAYDYCVGFSAVDARRAGFASVILPDACMAIDLNDSVASIEREFSRSGVSVAHSQSLVR</sequence>
<dbReference type="GO" id="GO:0019363">
    <property type="term" value="P:pyridine nucleotide biosynthetic process"/>
    <property type="evidence" value="ECO:0007669"/>
    <property type="project" value="UniProtKB-KW"/>
</dbReference>
<feature type="domain" description="Isochorismatase-like" evidence="9">
    <location>
        <begin position="18"/>
        <end position="204"/>
    </location>
</feature>
<dbReference type="GO" id="GO:0046872">
    <property type="term" value="F:metal ion binding"/>
    <property type="evidence" value="ECO:0007669"/>
    <property type="project" value="UniProtKB-KW"/>
</dbReference>
<comment type="pathway">
    <text evidence="5">Cofactor biosynthesis; nicotinate biosynthesis; nicotinate from nicotinamide: step 1/1.</text>
</comment>
<dbReference type="EMBL" id="QVQT01000002">
    <property type="protein sequence ID" value="RFU17922.1"/>
    <property type="molecule type" value="Genomic_DNA"/>
</dbReference>
<keyword evidence="3" id="KW-0479">Metal-binding</keyword>
<accession>A0A372ISK9</accession>
<keyword evidence="11" id="KW-1185">Reference proteome</keyword>
<dbReference type="EC" id="3.5.1.19" evidence="6"/>
<evidence type="ECO:0000256" key="4">
    <source>
        <dbReference type="ARBA" id="ARBA00022801"/>
    </source>
</evidence>
<evidence type="ECO:0000313" key="10">
    <source>
        <dbReference type="EMBL" id="RFU17922.1"/>
    </source>
</evidence>
<dbReference type="CDD" id="cd01011">
    <property type="entry name" value="nicotinamidase"/>
    <property type="match status" value="1"/>
</dbReference>
<dbReference type="Proteomes" id="UP000264702">
    <property type="component" value="Unassembled WGS sequence"/>
</dbReference>
<evidence type="ECO:0000256" key="8">
    <source>
        <dbReference type="ARBA" id="ARBA00072277"/>
    </source>
</evidence>
<dbReference type="AlphaFoldDB" id="A0A372ISK9"/>
<comment type="similarity">
    <text evidence="1">Belongs to the isochorismatase family.</text>
</comment>
<dbReference type="NCBIfam" id="NF008623">
    <property type="entry name" value="PRK11609.1"/>
    <property type="match status" value="1"/>
</dbReference>
<dbReference type="RefSeq" id="WP_117298668.1">
    <property type="nucleotide sequence ID" value="NZ_QVQT02000002.1"/>
</dbReference>
<dbReference type="SUPFAM" id="SSF52499">
    <property type="entry name" value="Isochorismatase-like hydrolases"/>
    <property type="match status" value="1"/>
</dbReference>
<comment type="caution">
    <text evidence="10">The sequence shown here is derived from an EMBL/GenBank/DDBJ whole genome shotgun (WGS) entry which is preliminary data.</text>
</comment>
<reference evidence="10 11" key="1">
    <citation type="submission" date="2018-08" db="EMBL/GenBank/DDBJ databases">
        <title>Acidipila sp. 4G-K13, an acidobacterium isolated from forest soil.</title>
        <authorList>
            <person name="Gao Z.-H."/>
            <person name="Qiu L.-H."/>
        </authorList>
    </citation>
    <scope>NUCLEOTIDE SEQUENCE [LARGE SCALE GENOMIC DNA]</scope>
    <source>
        <strain evidence="10 11">4G-K13</strain>
    </source>
</reference>